<dbReference type="Proteomes" id="UP000298030">
    <property type="component" value="Unassembled WGS sequence"/>
</dbReference>
<gene>
    <name evidence="1" type="ORF">FA13DRAFT_1726475</name>
</gene>
<evidence type="ECO:0000313" key="1">
    <source>
        <dbReference type="EMBL" id="TEB37391.1"/>
    </source>
</evidence>
<sequence>MAGLDDAAIPAICMITSGAASRQANVKRCQVEGTLQAPIEKCLDISQNADRRTLGRYKGIQNA</sequence>
<reference evidence="1 2" key="1">
    <citation type="journal article" date="2019" name="Nat. Ecol. Evol.">
        <title>Megaphylogeny resolves global patterns of mushroom evolution.</title>
        <authorList>
            <person name="Varga T."/>
            <person name="Krizsan K."/>
            <person name="Foldi C."/>
            <person name="Dima B."/>
            <person name="Sanchez-Garcia M."/>
            <person name="Sanchez-Ramirez S."/>
            <person name="Szollosi G.J."/>
            <person name="Szarkandi J.G."/>
            <person name="Papp V."/>
            <person name="Albert L."/>
            <person name="Andreopoulos W."/>
            <person name="Angelini C."/>
            <person name="Antonin V."/>
            <person name="Barry K.W."/>
            <person name="Bougher N.L."/>
            <person name="Buchanan P."/>
            <person name="Buyck B."/>
            <person name="Bense V."/>
            <person name="Catcheside P."/>
            <person name="Chovatia M."/>
            <person name="Cooper J."/>
            <person name="Damon W."/>
            <person name="Desjardin D."/>
            <person name="Finy P."/>
            <person name="Geml J."/>
            <person name="Haridas S."/>
            <person name="Hughes K."/>
            <person name="Justo A."/>
            <person name="Karasinski D."/>
            <person name="Kautmanova I."/>
            <person name="Kiss B."/>
            <person name="Kocsube S."/>
            <person name="Kotiranta H."/>
            <person name="LaButti K.M."/>
            <person name="Lechner B.E."/>
            <person name="Liimatainen K."/>
            <person name="Lipzen A."/>
            <person name="Lukacs Z."/>
            <person name="Mihaltcheva S."/>
            <person name="Morgado L.N."/>
            <person name="Niskanen T."/>
            <person name="Noordeloos M.E."/>
            <person name="Ohm R.A."/>
            <person name="Ortiz-Santana B."/>
            <person name="Ovrebo C."/>
            <person name="Racz N."/>
            <person name="Riley R."/>
            <person name="Savchenko A."/>
            <person name="Shiryaev A."/>
            <person name="Soop K."/>
            <person name="Spirin V."/>
            <person name="Szebenyi C."/>
            <person name="Tomsovsky M."/>
            <person name="Tulloss R.E."/>
            <person name="Uehling J."/>
            <person name="Grigoriev I.V."/>
            <person name="Vagvolgyi C."/>
            <person name="Papp T."/>
            <person name="Martin F.M."/>
            <person name="Miettinen O."/>
            <person name="Hibbett D.S."/>
            <person name="Nagy L.G."/>
        </authorList>
    </citation>
    <scope>NUCLEOTIDE SEQUENCE [LARGE SCALE GENOMIC DNA]</scope>
    <source>
        <strain evidence="1 2">FP101781</strain>
    </source>
</reference>
<dbReference type="AlphaFoldDB" id="A0A4Y7TTU1"/>
<comment type="caution">
    <text evidence="1">The sequence shown here is derived from an EMBL/GenBank/DDBJ whole genome shotgun (WGS) entry which is preliminary data.</text>
</comment>
<organism evidence="1 2">
    <name type="scientific">Coprinellus micaceus</name>
    <name type="common">Glistening ink-cap mushroom</name>
    <name type="synonym">Coprinus micaceus</name>
    <dbReference type="NCBI Taxonomy" id="71717"/>
    <lineage>
        <taxon>Eukaryota</taxon>
        <taxon>Fungi</taxon>
        <taxon>Dikarya</taxon>
        <taxon>Basidiomycota</taxon>
        <taxon>Agaricomycotina</taxon>
        <taxon>Agaricomycetes</taxon>
        <taxon>Agaricomycetidae</taxon>
        <taxon>Agaricales</taxon>
        <taxon>Agaricineae</taxon>
        <taxon>Psathyrellaceae</taxon>
        <taxon>Coprinellus</taxon>
    </lineage>
</organism>
<accession>A0A4Y7TTU1</accession>
<name>A0A4Y7TTU1_COPMI</name>
<dbReference type="EMBL" id="QPFP01000004">
    <property type="protein sequence ID" value="TEB37391.1"/>
    <property type="molecule type" value="Genomic_DNA"/>
</dbReference>
<proteinExistence type="predicted"/>
<evidence type="ECO:0000313" key="2">
    <source>
        <dbReference type="Proteomes" id="UP000298030"/>
    </source>
</evidence>
<keyword evidence="2" id="KW-1185">Reference proteome</keyword>
<protein>
    <submittedName>
        <fullName evidence="1">Uncharacterized protein</fullName>
    </submittedName>
</protein>